<dbReference type="Gene3D" id="3.40.50.10330">
    <property type="entry name" value="Probable inorganic polyphosphate/atp-NAD kinase, domain 1"/>
    <property type="match status" value="1"/>
</dbReference>
<dbReference type="Pfam" id="PF00781">
    <property type="entry name" value="DAGK_cat"/>
    <property type="match status" value="1"/>
</dbReference>
<dbReference type="InterPro" id="IPR005218">
    <property type="entry name" value="Diacylglycerol/lipid_kinase"/>
</dbReference>
<dbReference type="EMBL" id="PHNJ01000017">
    <property type="protein sequence ID" value="TYL36488.1"/>
    <property type="molecule type" value="Genomic_DNA"/>
</dbReference>
<evidence type="ECO:0000256" key="5">
    <source>
        <dbReference type="ARBA" id="ARBA00022741"/>
    </source>
</evidence>
<dbReference type="Pfam" id="PF19279">
    <property type="entry name" value="YegS_C"/>
    <property type="match status" value="1"/>
</dbReference>
<evidence type="ECO:0000313" key="14">
    <source>
        <dbReference type="Proteomes" id="UP000766904"/>
    </source>
</evidence>
<evidence type="ECO:0000256" key="6">
    <source>
        <dbReference type="ARBA" id="ARBA00022777"/>
    </source>
</evidence>
<dbReference type="Proteomes" id="UP000766904">
    <property type="component" value="Unassembled WGS sequence"/>
</dbReference>
<dbReference type="GO" id="GO:0005524">
    <property type="term" value="F:ATP binding"/>
    <property type="evidence" value="ECO:0007669"/>
    <property type="project" value="UniProtKB-KW"/>
</dbReference>
<dbReference type="GO" id="GO:0046872">
    <property type="term" value="F:metal ion binding"/>
    <property type="evidence" value="ECO:0007669"/>
    <property type="project" value="UniProtKB-KW"/>
</dbReference>
<name>A0A8J8TNN0_9EURY</name>
<keyword evidence="6 13" id="KW-0418">Kinase</keyword>
<dbReference type="SMART" id="SM00046">
    <property type="entry name" value="DAGKc"/>
    <property type="match status" value="1"/>
</dbReference>
<evidence type="ECO:0000313" key="13">
    <source>
        <dbReference type="EMBL" id="TYL36488.1"/>
    </source>
</evidence>
<evidence type="ECO:0000256" key="8">
    <source>
        <dbReference type="ARBA" id="ARBA00022842"/>
    </source>
</evidence>
<reference evidence="13" key="1">
    <citation type="submission" date="2017-11" db="EMBL/GenBank/DDBJ databases">
        <authorList>
            <person name="Kajale S.C."/>
            <person name="Sharma A."/>
        </authorList>
    </citation>
    <scope>NUCLEOTIDE SEQUENCE</scope>
    <source>
        <strain evidence="13">LS1_42</strain>
    </source>
</reference>
<keyword evidence="9" id="KW-0443">Lipid metabolism</keyword>
<accession>A0A8J8TNN0</accession>
<keyword evidence="11" id="KW-1208">Phospholipid metabolism</keyword>
<evidence type="ECO:0000256" key="4">
    <source>
        <dbReference type="ARBA" id="ARBA00022723"/>
    </source>
</evidence>
<dbReference type="InterPro" id="IPR016064">
    <property type="entry name" value="NAD/diacylglycerol_kinase_sf"/>
</dbReference>
<dbReference type="GO" id="GO:0005886">
    <property type="term" value="C:plasma membrane"/>
    <property type="evidence" value="ECO:0007669"/>
    <property type="project" value="TreeGrafter"/>
</dbReference>
<dbReference type="GO" id="GO:0008654">
    <property type="term" value="P:phospholipid biosynthetic process"/>
    <property type="evidence" value="ECO:0007669"/>
    <property type="project" value="UniProtKB-KW"/>
</dbReference>
<keyword evidence="5" id="KW-0547">Nucleotide-binding</keyword>
<evidence type="ECO:0000259" key="12">
    <source>
        <dbReference type="PROSITE" id="PS50146"/>
    </source>
</evidence>
<dbReference type="NCBIfam" id="TIGR00147">
    <property type="entry name" value="YegS/Rv2252/BmrU family lipid kinase"/>
    <property type="match status" value="1"/>
</dbReference>
<evidence type="ECO:0000256" key="1">
    <source>
        <dbReference type="ARBA" id="ARBA00001946"/>
    </source>
</evidence>
<keyword evidence="4" id="KW-0479">Metal-binding</keyword>
<dbReference type="InterPro" id="IPR050187">
    <property type="entry name" value="Lipid_Phosphate_FormReg"/>
</dbReference>
<sequence>MNRRTDERHPGSADGPDRVLICNPVSGSGDHAPAIRSRALERGFDVRETEAAGDAREFARDAAAEDVPLLAVAGGDGTVNEVVSGLADADTLEAVDLAVIPTGTANLFARSLGVDDVDSAFEVLDGGVRRRIDVGFVDGRPFVNTCLAGLSAEANTATPGELKRRLGVFAYVLTTLRLLPEYEGVPLRVTIEQGESAGSSTEEWRGSALLVLVGNAFRLPNVGRRDRSTVTDGLLEVTILEERPSIESFNEGMISKLLEGELTPVTRIEASALSIEGLEDEPVAFSLDGELLAAATLEIGVRERCLSMYVESSNALTL</sequence>
<dbReference type="InterPro" id="IPR001206">
    <property type="entry name" value="Diacylglycerol_kinase_cat_dom"/>
</dbReference>
<comment type="cofactor">
    <cofactor evidence="1">
        <name>Mg(2+)</name>
        <dbReference type="ChEBI" id="CHEBI:18420"/>
    </cofactor>
</comment>
<dbReference type="Gene3D" id="2.60.200.40">
    <property type="match status" value="1"/>
</dbReference>
<organism evidence="13 14">
    <name type="scientific">Natronococcus pandeyae</name>
    <dbReference type="NCBI Taxonomy" id="2055836"/>
    <lineage>
        <taxon>Archaea</taxon>
        <taxon>Methanobacteriati</taxon>
        <taxon>Methanobacteriota</taxon>
        <taxon>Stenosarchaea group</taxon>
        <taxon>Halobacteria</taxon>
        <taxon>Halobacteriales</taxon>
        <taxon>Natrialbaceae</taxon>
        <taxon>Natronococcus</taxon>
    </lineage>
</organism>
<keyword evidence="10" id="KW-0594">Phospholipid biosynthesis</keyword>
<keyword evidence="3" id="KW-0808">Transferase</keyword>
<keyword evidence="7" id="KW-0067">ATP-binding</keyword>
<gene>
    <name evidence="13" type="ORF">CV102_21940</name>
</gene>
<protein>
    <submittedName>
        <fullName evidence="13">Diacylglycerol kinase</fullName>
    </submittedName>
</protein>
<dbReference type="InterPro" id="IPR045540">
    <property type="entry name" value="YegS/DAGK_C"/>
</dbReference>
<evidence type="ECO:0000256" key="10">
    <source>
        <dbReference type="ARBA" id="ARBA00023209"/>
    </source>
</evidence>
<keyword evidence="2" id="KW-0444">Lipid biosynthesis</keyword>
<dbReference type="RefSeq" id="WP_148860136.1">
    <property type="nucleotide sequence ID" value="NZ_PHNJ01000017.1"/>
</dbReference>
<dbReference type="OrthoDB" id="57577at2157"/>
<evidence type="ECO:0000256" key="7">
    <source>
        <dbReference type="ARBA" id="ARBA00022840"/>
    </source>
</evidence>
<evidence type="ECO:0000256" key="9">
    <source>
        <dbReference type="ARBA" id="ARBA00023098"/>
    </source>
</evidence>
<dbReference type="InterPro" id="IPR017438">
    <property type="entry name" value="ATP-NAD_kinase_N"/>
</dbReference>
<comment type="caution">
    <text evidence="13">The sequence shown here is derived from an EMBL/GenBank/DDBJ whole genome shotgun (WGS) entry which is preliminary data.</text>
</comment>
<keyword evidence="8" id="KW-0460">Magnesium</keyword>
<dbReference type="PANTHER" id="PTHR12358:SF106">
    <property type="entry name" value="LIPID KINASE YEGS"/>
    <property type="match status" value="1"/>
</dbReference>
<evidence type="ECO:0000256" key="11">
    <source>
        <dbReference type="ARBA" id="ARBA00023264"/>
    </source>
</evidence>
<evidence type="ECO:0000256" key="3">
    <source>
        <dbReference type="ARBA" id="ARBA00022679"/>
    </source>
</evidence>
<dbReference type="GO" id="GO:0016301">
    <property type="term" value="F:kinase activity"/>
    <property type="evidence" value="ECO:0007669"/>
    <property type="project" value="UniProtKB-KW"/>
</dbReference>
<dbReference type="PANTHER" id="PTHR12358">
    <property type="entry name" value="SPHINGOSINE KINASE"/>
    <property type="match status" value="1"/>
</dbReference>
<proteinExistence type="predicted"/>
<dbReference type="SUPFAM" id="SSF111331">
    <property type="entry name" value="NAD kinase/diacylglycerol kinase-like"/>
    <property type="match status" value="1"/>
</dbReference>
<feature type="domain" description="DAGKc" evidence="12">
    <location>
        <begin position="13"/>
        <end position="141"/>
    </location>
</feature>
<dbReference type="AlphaFoldDB" id="A0A8J8TNN0"/>
<keyword evidence="14" id="KW-1185">Reference proteome</keyword>
<dbReference type="PROSITE" id="PS50146">
    <property type="entry name" value="DAGK"/>
    <property type="match status" value="1"/>
</dbReference>
<evidence type="ECO:0000256" key="2">
    <source>
        <dbReference type="ARBA" id="ARBA00022516"/>
    </source>
</evidence>